<keyword evidence="9" id="KW-1185">Reference proteome</keyword>
<dbReference type="GO" id="GO:0005737">
    <property type="term" value="C:cytoplasm"/>
    <property type="evidence" value="ECO:0007669"/>
    <property type="project" value="UniProtKB-SubCell"/>
</dbReference>
<keyword evidence="2" id="KW-0963">Cytoplasm</keyword>
<comment type="subcellular location">
    <subcellularLocation>
        <location evidence="1">Cytoplasm</location>
    </subcellularLocation>
</comment>
<evidence type="ECO:0000256" key="2">
    <source>
        <dbReference type="ARBA" id="ARBA00022490"/>
    </source>
</evidence>
<dbReference type="InterPro" id="IPR036390">
    <property type="entry name" value="WH_DNA-bd_sf"/>
</dbReference>
<dbReference type="PROSITE" id="PS50995">
    <property type="entry name" value="HTH_MARR_2"/>
    <property type="match status" value="1"/>
</dbReference>
<reference evidence="8 9" key="1">
    <citation type="submission" date="2018-10" db="EMBL/GenBank/DDBJ databases">
        <title>Genome Sequence of Cohnella sp.</title>
        <authorList>
            <person name="Srinivasan S."/>
            <person name="Kim M.K."/>
        </authorList>
    </citation>
    <scope>NUCLEOTIDE SEQUENCE [LARGE SCALE GENOMIC DNA]</scope>
    <source>
        <strain evidence="8 9">18JY8-7</strain>
    </source>
</reference>
<dbReference type="PANTHER" id="PTHR33164">
    <property type="entry name" value="TRANSCRIPTIONAL REGULATOR, MARR FAMILY"/>
    <property type="match status" value="1"/>
</dbReference>
<keyword evidence="5" id="KW-0804">Transcription</keyword>
<keyword evidence="4" id="KW-0238">DNA-binding</keyword>
<organism evidence="8 9">
    <name type="scientific">Cohnella candidum</name>
    <dbReference type="NCBI Taxonomy" id="2674991"/>
    <lineage>
        <taxon>Bacteria</taxon>
        <taxon>Bacillati</taxon>
        <taxon>Bacillota</taxon>
        <taxon>Bacilli</taxon>
        <taxon>Bacillales</taxon>
        <taxon>Paenibacillaceae</taxon>
        <taxon>Cohnella</taxon>
    </lineage>
</organism>
<feature type="domain" description="HTH marR-type" evidence="7">
    <location>
        <begin position="10"/>
        <end position="140"/>
    </location>
</feature>
<evidence type="ECO:0000256" key="3">
    <source>
        <dbReference type="ARBA" id="ARBA00023015"/>
    </source>
</evidence>
<feature type="region of interest" description="Disordered" evidence="6">
    <location>
        <begin position="141"/>
        <end position="165"/>
    </location>
</feature>
<evidence type="ECO:0000313" key="9">
    <source>
        <dbReference type="Proteomes" id="UP000269097"/>
    </source>
</evidence>
<dbReference type="FunFam" id="1.10.10.10:FF:000163">
    <property type="entry name" value="MarR family transcriptional regulator"/>
    <property type="match status" value="1"/>
</dbReference>
<dbReference type="InterPro" id="IPR000835">
    <property type="entry name" value="HTH_MarR-typ"/>
</dbReference>
<dbReference type="PANTHER" id="PTHR33164:SF5">
    <property type="entry name" value="ORGANIC HYDROPEROXIDE RESISTANCE TRANSCRIPTIONAL REGULATOR"/>
    <property type="match status" value="1"/>
</dbReference>
<dbReference type="SUPFAM" id="SSF46785">
    <property type="entry name" value="Winged helix' DNA-binding domain"/>
    <property type="match status" value="1"/>
</dbReference>
<proteinExistence type="predicted"/>
<evidence type="ECO:0000256" key="6">
    <source>
        <dbReference type="SAM" id="MobiDB-lite"/>
    </source>
</evidence>
<dbReference type="KEGG" id="coh:EAV92_09560"/>
<evidence type="ECO:0000259" key="7">
    <source>
        <dbReference type="PROSITE" id="PS50995"/>
    </source>
</evidence>
<evidence type="ECO:0000256" key="1">
    <source>
        <dbReference type="ARBA" id="ARBA00004496"/>
    </source>
</evidence>
<dbReference type="AlphaFoldDB" id="A0A3G3K751"/>
<dbReference type="GO" id="GO:0003677">
    <property type="term" value="F:DNA binding"/>
    <property type="evidence" value="ECO:0007669"/>
    <property type="project" value="UniProtKB-KW"/>
</dbReference>
<protein>
    <submittedName>
        <fullName evidence="8">MarR family transcriptional regulator</fullName>
    </submittedName>
</protein>
<keyword evidence="3" id="KW-0805">Transcription regulation</keyword>
<sequence>MEDKEMLKLENQVCFALYSLAKEVTKLYHPLLKDLGLTYTQYIAMLALWERDGISVKELGARLFLDSGTLTPLLKKLEGMGLLERRRDPRDERIVVIELTPQGQSLKAKAECIPERLFCSAGVSAEEADALRVQVVETMRKLKGMPPGSDRPEEEERGGTNDGNL</sequence>
<dbReference type="GO" id="GO:0003700">
    <property type="term" value="F:DNA-binding transcription factor activity"/>
    <property type="evidence" value="ECO:0007669"/>
    <property type="project" value="InterPro"/>
</dbReference>
<gene>
    <name evidence="8" type="ORF">EAV92_09560</name>
</gene>
<dbReference type="SMART" id="SM00347">
    <property type="entry name" value="HTH_MARR"/>
    <property type="match status" value="1"/>
</dbReference>
<dbReference type="Gene3D" id="1.10.10.10">
    <property type="entry name" value="Winged helix-like DNA-binding domain superfamily/Winged helix DNA-binding domain"/>
    <property type="match status" value="1"/>
</dbReference>
<accession>A0A3G3K751</accession>
<dbReference type="Pfam" id="PF22381">
    <property type="entry name" value="Staph_reg_Sar_Rot"/>
    <property type="match status" value="1"/>
</dbReference>
<evidence type="ECO:0000256" key="5">
    <source>
        <dbReference type="ARBA" id="ARBA00023163"/>
    </source>
</evidence>
<dbReference type="InterPro" id="IPR055166">
    <property type="entry name" value="Transc_reg_Sar_Rot_HTH"/>
</dbReference>
<dbReference type="InterPro" id="IPR036388">
    <property type="entry name" value="WH-like_DNA-bd_sf"/>
</dbReference>
<name>A0A3G3K751_9BACL</name>
<dbReference type="InterPro" id="IPR039422">
    <property type="entry name" value="MarR/SlyA-like"/>
</dbReference>
<dbReference type="Proteomes" id="UP000269097">
    <property type="component" value="Chromosome"/>
</dbReference>
<dbReference type="EMBL" id="CP033433">
    <property type="protein sequence ID" value="AYQ75579.1"/>
    <property type="molecule type" value="Genomic_DNA"/>
</dbReference>
<evidence type="ECO:0000256" key="4">
    <source>
        <dbReference type="ARBA" id="ARBA00023125"/>
    </source>
</evidence>
<dbReference type="GO" id="GO:0006950">
    <property type="term" value="P:response to stress"/>
    <property type="evidence" value="ECO:0007669"/>
    <property type="project" value="TreeGrafter"/>
</dbReference>
<evidence type="ECO:0000313" key="8">
    <source>
        <dbReference type="EMBL" id="AYQ75579.1"/>
    </source>
</evidence>
<dbReference type="PRINTS" id="PR00598">
    <property type="entry name" value="HTHMARR"/>
</dbReference>